<accession>A0A841C334</accession>
<dbReference type="InterPro" id="IPR017517">
    <property type="entry name" value="Maleyloyr_isom"/>
</dbReference>
<evidence type="ECO:0000259" key="1">
    <source>
        <dbReference type="Pfam" id="PF11716"/>
    </source>
</evidence>
<name>A0A841C334_9ACTN</name>
<keyword evidence="3" id="KW-1185">Reference proteome</keyword>
<comment type="caution">
    <text evidence="2">The sequence shown here is derived from an EMBL/GenBank/DDBJ whole genome shotgun (WGS) entry which is preliminary data.</text>
</comment>
<dbReference type="NCBIfam" id="TIGR03083">
    <property type="entry name" value="maleylpyruvate isomerase family mycothiol-dependent enzyme"/>
    <property type="match status" value="1"/>
</dbReference>
<dbReference type="EMBL" id="JACHMN010000003">
    <property type="protein sequence ID" value="MBB5873251.1"/>
    <property type="molecule type" value="Genomic_DNA"/>
</dbReference>
<evidence type="ECO:0000313" key="3">
    <source>
        <dbReference type="Proteomes" id="UP000587527"/>
    </source>
</evidence>
<dbReference type="Pfam" id="PF11716">
    <property type="entry name" value="MDMPI_N"/>
    <property type="match status" value="1"/>
</dbReference>
<feature type="domain" description="Mycothiol-dependent maleylpyruvate isomerase metal-binding" evidence="1">
    <location>
        <begin position="13"/>
        <end position="148"/>
    </location>
</feature>
<dbReference type="InterPro" id="IPR034660">
    <property type="entry name" value="DinB/YfiT-like"/>
</dbReference>
<dbReference type="GO" id="GO:0046872">
    <property type="term" value="F:metal ion binding"/>
    <property type="evidence" value="ECO:0007669"/>
    <property type="project" value="InterPro"/>
</dbReference>
<dbReference type="SUPFAM" id="SSF109854">
    <property type="entry name" value="DinB/YfiT-like putative metalloenzymes"/>
    <property type="match status" value="1"/>
</dbReference>
<dbReference type="InterPro" id="IPR024344">
    <property type="entry name" value="MDMPI_metal-binding"/>
</dbReference>
<organism evidence="2 3">
    <name type="scientific">Allocatelliglobosispora scoriae</name>
    <dbReference type="NCBI Taxonomy" id="643052"/>
    <lineage>
        <taxon>Bacteria</taxon>
        <taxon>Bacillati</taxon>
        <taxon>Actinomycetota</taxon>
        <taxon>Actinomycetes</taxon>
        <taxon>Micromonosporales</taxon>
        <taxon>Micromonosporaceae</taxon>
        <taxon>Allocatelliglobosispora</taxon>
    </lineage>
</organism>
<dbReference type="AlphaFoldDB" id="A0A841C334"/>
<gene>
    <name evidence="2" type="ORF">F4553_006685</name>
</gene>
<proteinExistence type="predicted"/>
<sequence length="264" mass="28061">MTNPADETIAALRSGYDELAAIVRDLRPDQLTGPSAAAEWDISQVLSHLGSGAEIGLAALTRSLEGGPKLPDDFYPSVWARWDAMSPQERAATFPVTNEALVSRYEALDAETRANHRIDLGFIPVPVDVATSAGLRLSEFALHSWDVRVILDPAATVAPEAVEPLLNVAPLLFGFAAKPAVLGGRPVSLRVELTAPERVEGVILTDTAVLSPTAPADADAVLTIPAEAWLRLVAGRLAPQYTPAGVEVTGTIDLDELRQVFPGY</sequence>
<reference evidence="2 3" key="1">
    <citation type="submission" date="2020-08" db="EMBL/GenBank/DDBJ databases">
        <title>Sequencing the genomes of 1000 actinobacteria strains.</title>
        <authorList>
            <person name="Klenk H.-P."/>
        </authorList>
    </citation>
    <scope>NUCLEOTIDE SEQUENCE [LARGE SCALE GENOMIC DNA]</scope>
    <source>
        <strain evidence="2 3">DSM 45362</strain>
    </source>
</reference>
<protein>
    <submittedName>
        <fullName evidence="2">Uncharacterized protein (TIGR03083 family)</fullName>
    </submittedName>
</protein>
<dbReference type="RefSeq" id="WP_184844148.1">
    <property type="nucleotide sequence ID" value="NZ_JACHMN010000003.1"/>
</dbReference>
<dbReference type="Proteomes" id="UP000587527">
    <property type="component" value="Unassembled WGS sequence"/>
</dbReference>
<dbReference type="Gene3D" id="1.20.120.450">
    <property type="entry name" value="dinb family like domain"/>
    <property type="match status" value="1"/>
</dbReference>
<evidence type="ECO:0000313" key="2">
    <source>
        <dbReference type="EMBL" id="MBB5873251.1"/>
    </source>
</evidence>